<dbReference type="AlphaFoldDB" id="G2GG13"/>
<keyword evidence="2" id="KW-1133">Transmembrane helix</keyword>
<feature type="transmembrane region" description="Helical" evidence="2">
    <location>
        <begin position="35"/>
        <end position="57"/>
    </location>
</feature>
<sequence length="195" mass="21113">MTGLPCSVVLVALGALGVYGVIAVAAGNQRGESSIAGFAGLGLLLVMGVLGVFLFVANWANRKARILFDDTGLWVDSGKALKLVPWQGLAGVGLFWSRFGRGQRVCSLELFPNGPVDRDDPVLWTLVREEEPPRPGLPGLRYRLPFPPAQQKQVVSAVTRHVPHLWLGESERPQGHIGRPDVRGHRERGAGRRAS</sequence>
<organism evidence="3 4">
    <name type="scientific">Streptomyces zinciresistens K42</name>
    <dbReference type="NCBI Taxonomy" id="700597"/>
    <lineage>
        <taxon>Bacteria</taxon>
        <taxon>Bacillati</taxon>
        <taxon>Actinomycetota</taxon>
        <taxon>Actinomycetes</taxon>
        <taxon>Kitasatosporales</taxon>
        <taxon>Streptomycetaceae</taxon>
        <taxon>Streptomyces</taxon>
    </lineage>
</organism>
<keyword evidence="2" id="KW-0472">Membrane</keyword>
<protein>
    <submittedName>
        <fullName evidence="3">Uncharacterized protein</fullName>
    </submittedName>
</protein>
<proteinExistence type="predicted"/>
<reference evidence="3 4" key="1">
    <citation type="submission" date="2011-08" db="EMBL/GenBank/DDBJ databases">
        <authorList>
            <person name="Lin Y."/>
            <person name="Hao X."/>
            <person name="Johnstone L."/>
            <person name="Miller S.J."/>
            <person name="Wei G."/>
            <person name="Rensing C."/>
        </authorList>
    </citation>
    <scope>NUCLEOTIDE SEQUENCE [LARGE SCALE GENOMIC DNA]</scope>
    <source>
        <strain evidence="3 4">K42</strain>
    </source>
</reference>
<evidence type="ECO:0000313" key="3">
    <source>
        <dbReference type="EMBL" id="EGX57545.1"/>
    </source>
</evidence>
<dbReference type="PATRIC" id="fig|700597.3.peg.4365"/>
<name>G2GG13_9ACTN</name>
<evidence type="ECO:0000256" key="2">
    <source>
        <dbReference type="SAM" id="Phobius"/>
    </source>
</evidence>
<comment type="caution">
    <text evidence="3">The sequence shown here is derived from an EMBL/GenBank/DDBJ whole genome shotgun (WGS) entry which is preliminary data.</text>
</comment>
<gene>
    <name evidence="3" type="ORF">SZN_22236</name>
</gene>
<keyword evidence="4" id="KW-1185">Reference proteome</keyword>
<keyword evidence="2" id="KW-0812">Transmembrane</keyword>
<evidence type="ECO:0000256" key="1">
    <source>
        <dbReference type="SAM" id="MobiDB-lite"/>
    </source>
</evidence>
<dbReference type="EMBL" id="AGBF01000088">
    <property type="protein sequence ID" value="EGX57545.1"/>
    <property type="molecule type" value="Genomic_DNA"/>
</dbReference>
<evidence type="ECO:0000313" key="4">
    <source>
        <dbReference type="Proteomes" id="UP000004217"/>
    </source>
</evidence>
<feature type="region of interest" description="Disordered" evidence="1">
    <location>
        <begin position="169"/>
        <end position="195"/>
    </location>
</feature>
<dbReference type="Proteomes" id="UP000004217">
    <property type="component" value="Unassembled WGS sequence"/>
</dbReference>
<accession>G2GG13</accession>